<feature type="transmembrane region" description="Helical" evidence="5">
    <location>
        <begin position="300"/>
        <end position="319"/>
    </location>
</feature>
<evidence type="ECO:0000256" key="3">
    <source>
        <dbReference type="ARBA" id="ARBA00022989"/>
    </source>
</evidence>
<evidence type="ECO:0000256" key="5">
    <source>
        <dbReference type="SAM" id="Phobius"/>
    </source>
</evidence>
<dbReference type="GO" id="GO:0016020">
    <property type="term" value="C:membrane"/>
    <property type="evidence" value="ECO:0007669"/>
    <property type="project" value="UniProtKB-SubCell"/>
</dbReference>
<evidence type="ECO:0000313" key="8">
    <source>
        <dbReference type="Proteomes" id="UP001176059"/>
    </source>
</evidence>
<dbReference type="InterPro" id="IPR032805">
    <property type="entry name" value="Wax_synthase_dom"/>
</dbReference>
<evidence type="ECO:0000313" key="7">
    <source>
        <dbReference type="EMBL" id="KAJ3732680.1"/>
    </source>
</evidence>
<gene>
    <name evidence="7" type="ORF">DFJ43DRAFT_289527</name>
</gene>
<evidence type="ECO:0000259" key="6">
    <source>
        <dbReference type="Pfam" id="PF13813"/>
    </source>
</evidence>
<protein>
    <recommendedName>
        <fullName evidence="6">Wax synthase domain-containing protein</fullName>
    </recommendedName>
</protein>
<feature type="transmembrane region" description="Helical" evidence="5">
    <location>
        <begin position="263"/>
        <end position="288"/>
    </location>
</feature>
<feature type="transmembrane region" description="Helical" evidence="5">
    <location>
        <begin position="131"/>
        <end position="150"/>
    </location>
</feature>
<keyword evidence="3 5" id="KW-1133">Transmembrane helix</keyword>
<dbReference type="Proteomes" id="UP001176059">
    <property type="component" value="Unassembled WGS sequence"/>
</dbReference>
<keyword evidence="2 5" id="KW-0812">Transmembrane</keyword>
<keyword evidence="8" id="KW-1185">Reference proteome</keyword>
<feature type="transmembrane region" description="Helical" evidence="5">
    <location>
        <begin position="331"/>
        <end position="349"/>
    </location>
</feature>
<sequence>MHLQILAALSKCISTAGMVVRPLPHRWVFFLPVVAINSYCYFSKVSDDSIRSNVIIETLIASDYILLTDIQRELRQIGQREPIINAGIWDRLKWTLQLLCSPRGIGWTHEQTSIIPPHAHLSRLDFLRNRLIALVMAIIGNDIAFILTSIDPGFSRDAVTYYEQPFLWRFWATGLFFFRLKSSIQVYLLLITLLLVSTGLSEPDTWPDFFGRLADAYTVRRWWGYESTLFLGPRFLTKYSRRVWHQQLRRIVSSHGKFLSRHVFGLLPGTIASSYAQLYVAFFLSGLIHVTSFDPRPICFFLLQAVTITFEDFIISVARKAGAQSSFAVQILGYVWVYCSLTVTFGIWLDSMNSAGIGDYAGTLILNRYHGSWLSNESLPLRGNPEA</sequence>
<feature type="transmembrane region" description="Helical" evidence="5">
    <location>
        <begin position="170"/>
        <end position="196"/>
    </location>
</feature>
<organism evidence="7 8">
    <name type="scientific">Lentinula guzmanii</name>
    <dbReference type="NCBI Taxonomy" id="2804957"/>
    <lineage>
        <taxon>Eukaryota</taxon>
        <taxon>Fungi</taxon>
        <taxon>Dikarya</taxon>
        <taxon>Basidiomycota</taxon>
        <taxon>Agaricomycotina</taxon>
        <taxon>Agaricomycetes</taxon>
        <taxon>Agaricomycetidae</taxon>
        <taxon>Agaricales</taxon>
        <taxon>Marasmiineae</taxon>
        <taxon>Omphalotaceae</taxon>
        <taxon>Lentinula</taxon>
    </lineage>
</organism>
<reference evidence="7" key="1">
    <citation type="submission" date="2022-08" db="EMBL/GenBank/DDBJ databases">
        <authorList>
            <consortium name="DOE Joint Genome Institute"/>
            <person name="Min B."/>
            <person name="Sierra-Patev S."/>
            <person name="Naranjo-Ortiz M."/>
            <person name="Looney B."/>
            <person name="Konkel Z."/>
            <person name="Slot J.C."/>
            <person name="Sakamoto Y."/>
            <person name="Steenwyk J.L."/>
            <person name="Rokas A."/>
            <person name="Carro J."/>
            <person name="Camarero S."/>
            <person name="Ferreira P."/>
            <person name="Molpeceres G."/>
            <person name="Ruiz-duenas F.J."/>
            <person name="Serrano A."/>
            <person name="Henrissat B."/>
            <person name="Drula E."/>
            <person name="Hughes K.W."/>
            <person name="Mata J.L."/>
            <person name="Ishikawa N.K."/>
            <person name="Vargas-Isla R."/>
            <person name="Ushijima S."/>
            <person name="Smith C.A."/>
            <person name="Ahrendt S."/>
            <person name="Andreopoulos W."/>
            <person name="He G."/>
            <person name="LaButti K."/>
            <person name="Lipzen A."/>
            <person name="Ng V."/>
            <person name="Riley R."/>
            <person name="Sandor L."/>
            <person name="Barry K."/>
            <person name="Martinez A.T."/>
            <person name="Xiao Y."/>
            <person name="Gibbons J.G."/>
            <person name="Terashima K."/>
            <person name="Hibbett D.S."/>
            <person name="Grigoriev I.V."/>
        </authorList>
    </citation>
    <scope>NUCLEOTIDE SEQUENCE</scope>
    <source>
        <strain evidence="7">ET3784</strain>
    </source>
</reference>
<feature type="domain" description="Wax synthase" evidence="6">
    <location>
        <begin position="242"/>
        <end position="291"/>
    </location>
</feature>
<keyword evidence="4 5" id="KW-0472">Membrane</keyword>
<dbReference type="AlphaFoldDB" id="A0AA38JLR1"/>
<proteinExistence type="predicted"/>
<dbReference type="Pfam" id="PF13813">
    <property type="entry name" value="MBOAT_2"/>
    <property type="match status" value="1"/>
</dbReference>
<comment type="subcellular location">
    <subcellularLocation>
        <location evidence="1">Membrane</location>
        <topology evidence="1">Multi-pass membrane protein</topology>
    </subcellularLocation>
</comment>
<evidence type="ECO:0000256" key="2">
    <source>
        <dbReference type="ARBA" id="ARBA00022692"/>
    </source>
</evidence>
<name>A0AA38JLR1_9AGAR</name>
<comment type="caution">
    <text evidence="7">The sequence shown here is derived from an EMBL/GenBank/DDBJ whole genome shotgun (WGS) entry which is preliminary data.</text>
</comment>
<evidence type="ECO:0000256" key="1">
    <source>
        <dbReference type="ARBA" id="ARBA00004141"/>
    </source>
</evidence>
<accession>A0AA38JLR1</accession>
<dbReference type="EMBL" id="JANVFO010000022">
    <property type="protein sequence ID" value="KAJ3732680.1"/>
    <property type="molecule type" value="Genomic_DNA"/>
</dbReference>
<reference evidence="7" key="2">
    <citation type="journal article" date="2023" name="Proc. Natl. Acad. Sci. U.S.A.">
        <title>A global phylogenomic analysis of the shiitake genus Lentinula.</title>
        <authorList>
            <person name="Sierra-Patev S."/>
            <person name="Min B."/>
            <person name="Naranjo-Ortiz M."/>
            <person name="Looney B."/>
            <person name="Konkel Z."/>
            <person name="Slot J.C."/>
            <person name="Sakamoto Y."/>
            <person name="Steenwyk J.L."/>
            <person name="Rokas A."/>
            <person name="Carro J."/>
            <person name="Camarero S."/>
            <person name="Ferreira P."/>
            <person name="Molpeceres G."/>
            <person name="Ruiz-Duenas F.J."/>
            <person name="Serrano A."/>
            <person name="Henrissat B."/>
            <person name="Drula E."/>
            <person name="Hughes K.W."/>
            <person name="Mata J.L."/>
            <person name="Ishikawa N.K."/>
            <person name="Vargas-Isla R."/>
            <person name="Ushijima S."/>
            <person name="Smith C.A."/>
            <person name="Donoghue J."/>
            <person name="Ahrendt S."/>
            <person name="Andreopoulos W."/>
            <person name="He G."/>
            <person name="LaButti K."/>
            <person name="Lipzen A."/>
            <person name="Ng V."/>
            <person name="Riley R."/>
            <person name="Sandor L."/>
            <person name="Barry K."/>
            <person name="Martinez A.T."/>
            <person name="Xiao Y."/>
            <person name="Gibbons J.G."/>
            <person name="Terashima K."/>
            <person name="Grigoriev I.V."/>
            <person name="Hibbett D."/>
        </authorList>
    </citation>
    <scope>NUCLEOTIDE SEQUENCE</scope>
    <source>
        <strain evidence="7">ET3784</strain>
    </source>
</reference>
<evidence type="ECO:0000256" key="4">
    <source>
        <dbReference type="ARBA" id="ARBA00023136"/>
    </source>
</evidence>